<keyword evidence="2" id="KW-1185">Reference proteome</keyword>
<evidence type="ECO:0000313" key="2">
    <source>
        <dbReference type="Proteomes" id="UP000821865"/>
    </source>
</evidence>
<evidence type="ECO:0000313" key="1">
    <source>
        <dbReference type="EMBL" id="KAH7981492.1"/>
    </source>
</evidence>
<organism evidence="1 2">
    <name type="scientific">Dermacentor silvarum</name>
    <name type="common">Tick</name>
    <dbReference type="NCBI Taxonomy" id="543639"/>
    <lineage>
        <taxon>Eukaryota</taxon>
        <taxon>Metazoa</taxon>
        <taxon>Ecdysozoa</taxon>
        <taxon>Arthropoda</taxon>
        <taxon>Chelicerata</taxon>
        <taxon>Arachnida</taxon>
        <taxon>Acari</taxon>
        <taxon>Parasitiformes</taxon>
        <taxon>Ixodida</taxon>
        <taxon>Ixodoidea</taxon>
        <taxon>Ixodidae</taxon>
        <taxon>Rhipicephalinae</taxon>
        <taxon>Dermacentor</taxon>
    </lineage>
</organism>
<reference evidence="1" key="1">
    <citation type="submission" date="2020-05" db="EMBL/GenBank/DDBJ databases">
        <title>Large-scale comparative analyses of tick genomes elucidate their genetic diversity and vector capacities.</title>
        <authorList>
            <person name="Jia N."/>
            <person name="Wang J."/>
            <person name="Shi W."/>
            <person name="Du L."/>
            <person name="Sun Y."/>
            <person name="Zhan W."/>
            <person name="Jiang J."/>
            <person name="Wang Q."/>
            <person name="Zhang B."/>
            <person name="Ji P."/>
            <person name="Sakyi L.B."/>
            <person name="Cui X."/>
            <person name="Yuan T."/>
            <person name="Jiang B."/>
            <person name="Yang W."/>
            <person name="Lam T.T.-Y."/>
            <person name="Chang Q."/>
            <person name="Ding S."/>
            <person name="Wang X."/>
            <person name="Zhu J."/>
            <person name="Ruan X."/>
            <person name="Zhao L."/>
            <person name="Wei J."/>
            <person name="Que T."/>
            <person name="Du C."/>
            <person name="Cheng J."/>
            <person name="Dai P."/>
            <person name="Han X."/>
            <person name="Huang E."/>
            <person name="Gao Y."/>
            <person name="Liu J."/>
            <person name="Shao H."/>
            <person name="Ye R."/>
            <person name="Li L."/>
            <person name="Wei W."/>
            <person name="Wang X."/>
            <person name="Wang C."/>
            <person name="Yang T."/>
            <person name="Huo Q."/>
            <person name="Li W."/>
            <person name="Guo W."/>
            <person name="Chen H."/>
            <person name="Zhou L."/>
            <person name="Ni X."/>
            <person name="Tian J."/>
            <person name="Zhou Y."/>
            <person name="Sheng Y."/>
            <person name="Liu T."/>
            <person name="Pan Y."/>
            <person name="Xia L."/>
            <person name="Li J."/>
            <person name="Zhao F."/>
            <person name="Cao W."/>
        </authorList>
    </citation>
    <scope>NUCLEOTIDE SEQUENCE</scope>
    <source>
        <strain evidence="1">Dsil-2018</strain>
    </source>
</reference>
<proteinExistence type="predicted"/>
<sequence>MKIVRQSTSRIKQDDTRQLAVTILEPLSWNSSPVGFRLRWETNEQINGPARDFDLPLDAPGGKKDFNVTLSLKPGREYTLFASARGLGDFGEVLVGPETLVTMETTPLGE</sequence>
<protein>
    <submittedName>
        <fullName evidence="1">Uncharacterized protein</fullName>
    </submittedName>
</protein>
<accession>A0ACB8E3M2</accession>
<comment type="caution">
    <text evidence="1">The sequence shown here is derived from an EMBL/GenBank/DDBJ whole genome shotgun (WGS) entry which is preliminary data.</text>
</comment>
<dbReference type="Proteomes" id="UP000821865">
    <property type="component" value="Chromosome 1"/>
</dbReference>
<gene>
    <name evidence="1" type="ORF">HPB49_024692</name>
</gene>
<dbReference type="EMBL" id="CM023470">
    <property type="protein sequence ID" value="KAH7981492.1"/>
    <property type="molecule type" value="Genomic_DNA"/>
</dbReference>
<name>A0ACB8E3M2_DERSI</name>